<proteinExistence type="predicted"/>
<comment type="caution">
    <text evidence="2">The sequence shown here is derived from an EMBL/GenBank/DDBJ whole genome shotgun (WGS) entry which is preliminary data.</text>
</comment>
<dbReference type="EMBL" id="MU853774">
    <property type="protein sequence ID" value="KAK3942341.1"/>
    <property type="molecule type" value="Genomic_DNA"/>
</dbReference>
<accession>A0AAN6NBX0</accession>
<evidence type="ECO:0000313" key="2">
    <source>
        <dbReference type="EMBL" id="KAK3942341.1"/>
    </source>
</evidence>
<reference evidence="3" key="1">
    <citation type="journal article" date="2023" name="Mol. Phylogenet. Evol.">
        <title>Genome-scale phylogeny and comparative genomics of the fungal order Sordariales.</title>
        <authorList>
            <person name="Hensen N."/>
            <person name="Bonometti L."/>
            <person name="Westerberg I."/>
            <person name="Brannstrom I.O."/>
            <person name="Guillou S."/>
            <person name="Cros-Aarteil S."/>
            <person name="Calhoun S."/>
            <person name="Haridas S."/>
            <person name="Kuo A."/>
            <person name="Mondo S."/>
            <person name="Pangilinan J."/>
            <person name="Riley R."/>
            <person name="LaButti K."/>
            <person name="Andreopoulos B."/>
            <person name="Lipzen A."/>
            <person name="Chen C."/>
            <person name="Yan M."/>
            <person name="Daum C."/>
            <person name="Ng V."/>
            <person name="Clum A."/>
            <person name="Steindorff A."/>
            <person name="Ohm R.A."/>
            <person name="Martin F."/>
            <person name="Silar P."/>
            <person name="Natvig D.O."/>
            <person name="Lalanne C."/>
            <person name="Gautier V."/>
            <person name="Ament-Velasquez S.L."/>
            <person name="Kruys A."/>
            <person name="Hutchinson M.I."/>
            <person name="Powell A.J."/>
            <person name="Barry K."/>
            <person name="Miller A.N."/>
            <person name="Grigoriev I.V."/>
            <person name="Debuchy R."/>
            <person name="Gladieux P."/>
            <person name="Hiltunen Thoren M."/>
            <person name="Johannesson H."/>
        </authorList>
    </citation>
    <scope>NUCLEOTIDE SEQUENCE [LARGE SCALE GENOMIC DNA]</scope>
    <source>
        <strain evidence="3">CBS 340.73</strain>
    </source>
</reference>
<keyword evidence="1" id="KW-0732">Signal</keyword>
<feature type="chain" id="PRO_5042966849" evidence="1">
    <location>
        <begin position="33"/>
        <end position="122"/>
    </location>
</feature>
<gene>
    <name evidence="2" type="ORF">QBC46DRAFT_406333</name>
</gene>
<organism evidence="2 3">
    <name type="scientific">Diplogelasinospora grovesii</name>
    <dbReference type="NCBI Taxonomy" id="303347"/>
    <lineage>
        <taxon>Eukaryota</taxon>
        <taxon>Fungi</taxon>
        <taxon>Dikarya</taxon>
        <taxon>Ascomycota</taxon>
        <taxon>Pezizomycotina</taxon>
        <taxon>Sordariomycetes</taxon>
        <taxon>Sordariomycetidae</taxon>
        <taxon>Sordariales</taxon>
        <taxon>Diplogelasinosporaceae</taxon>
        <taxon>Diplogelasinospora</taxon>
    </lineage>
</organism>
<dbReference type="AlphaFoldDB" id="A0AAN6NBX0"/>
<dbReference type="Proteomes" id="UP001303473">
    <property type="component" value="Unassembled WGS sequence"/>
</dbReference>
<protein>
    <submittedName>
        <fullName evidence="2">Uncharacterized protein</fullName>
    </submittedName>
</protein>
<sequence>MTSIPARSPIRPDAAPQLALLRLALGLPFVFCSPLELASDRPFSDDIVFVLNLSPWVPHGSLTPVATLLLQELQKCWFPACELVFNGHSGRSSPRFLGIGKLSTSDLLASLGERPGTDERTT</sequence>
<feature type="signal peptide" evidence="1">
    <location>
        <begin position="1"/>
        <end position="32"/>
    </location>
</feature>
<name>A0AAN6NBX0_9PEZI</name>
<evidence type="ECO:0000256" key="1">
    <source>
        <dbReference type="SAM" id="SignalP"/>
    </source>
</evidence>
<keyword evidence="3" id="KW-1185">Reference proteome</keyword>
<evidence type="ECO:0000313" key="3">
    <source>
        <dbReference type="Proteomes" id="UP001303473"/>
    </source>
</evidence>